<dbReference type="EMBL" id="AWWI01000039">
    <property type="protein sequence ID" value="PIL21450.1"/>
    <property type="molecule type" value="Genomic_DNA"/>
</dbReference>
<comment type="caution">
    <text evidence="2">The sequence shown here is derived from an EMBL/GenBank/DDBJ whole genome shotgun (WGS) entry which is preliminary data.</text>
</comment>
<dbReference type="AlphaFoldDB" id="A0A2G8RIS6"/>
<sequence length="64" mass="7269">MVGFEDAAQVPEKRAGIAQPPPPLRLSLWPDTVVDRQKGARRFDTIDTDDPQWHDPRRVGYPVC</sequence>
<feature type="compositionally biased region" description="Basic and acidic residues" evidence="1">
    <location>
        <begin position="42"/>
        <end position="58"/>
    </location>
</feature>
<protein>
    <submittedName>
        <fullName evidence="2">Uncharacterized protein</fullName>
    </submittedName>
</protein>
<organism evidence="2 3">
    <name type="scientific">Puniceibacterium antarcticum</name>
    <dbReference type="NCBI Taxonomy" id="1206336"/>
    <lineage>
        <taxon>Bacteria</taxon>
        <taxon>Pseudomonadati</taxon>
        <taxon>Pseudomonadota</taxon>
        <taxon>Alphaproteobacteria</taxon>
        <taxon>Rhodobacterales</taxon>
        <taxon>Paracoccaceae</taxon>
        <taxon>Puniceibacterium</taxon>
    </lineage>
</organism>
<dbReference type="Proteomes" id="UP000231259">
    <property type="component" value="Unassembled WGS sequence"/>
</dbReference>
<evidence type="ECO:0000313" key="2">
    <source>
        <dbReference type="EMBL" id="PIL21450.1"/>
    </source>
</evidence>
<proteinExistence type="predicted"/>
<name>A0A2G8RIS6_9RHOB</name>
<reference evidence="2 3" key="1">
    <citation type="submission" date="2013-09" db="EMBL/GenBank/DDBJ databases">
        <title>Genome sequencing of Phaeobacter antarcticus sp. nov. SM1211.</title>
        <authorList>
            <person name="Zhang X.-Y."/>
            <person name="Liu C."/>
            <person name="Chen X.-L."/>
            <person name="Xie B.-B."/>
            <person name="Qin Q.-L."/>
            <person name="Rong J.-C."/>
            <person name="Zhang Y.-Z."/>
        </authorList>
    </citation>
    <scope>NUCLEOTIDE SEQUENCE [LARGE SCALE GENOMIC DNA]</scope>
    <source>
        <strain evidence="2 3">SM1211</strain>
    </source>
</reference>
<keyword evidence="3" id="KW-1185">Reference proteome</keyword>
<accession>A0A2G8RIS6</accession>
<evidence type="ECO:0000313" key="3">
    <source>
        <dbReference type="Proteomes" id="UP000231259"/>
    </source>
</evidence>
<gene>
    <name evidence="2" type="ORF">P775_04315</name>
</gene>
<feature type="region of interest" description="Disordered" evidence="1">
    <location>
        <begin position="1"/>
        <end position="28"/>
    </location>
</feature>
<feature type="region of interest" description="Disordered" evidence="1">
    <location>
        <begin position="42"/>
        <end position="64"/>
    </location>
</feature>
<evidence type="ECO:0000256" key="1">
    <source>
        <dbReference type="SAM" id="MobiDB-lite"/>
    </source>
</evidence>